<proteinExistence type="inferred from homology"/>
<name>A0ABT1BWG4_9BACT</name>
<keyword evidence="10" id="KW-1185">Reference proteome</keyword>
<evidence type="ECO:0000256" key="3">
    <source>
        <dbReference type="ARBA" id="ARBA00022722"/>
    </source>
</evidence>
<dbReference type="Proteomes" id="UP001204015">
    <property type="component" value="Unassembled WGS sequence"/>
</dbReference>
<evidence type="ECO:0000256" key="2">
    <source>
        <dbReference type="ARBA" id="ARBA00022694"/>
    </source>
</evidence>
<evidence type="ECO:0000256" key="5">
    <source>
        <dbReference type="ARBA" id="ARBA00022801"/>
    </source>
</evidence>
<comment type="similarity">
    <text evidence="7">Belongs to the RnpA family.</text>
</comment>
<evidence type="ECO:0000256" key="4">
    <source>
        <dbReference type="ARBA" id="ARBA00022759"/>
    </source>
</evidence>
<keyword evidence="3 7" id="KW-0540">Nuclease</keyword>
<dbReference type="PROSITE" id="PS00648">
    <property type="entry name" value="RIBONUCLEASE_P"/>
    <property type="match status" value="1"/>
</dbReference>
<dbReference type="Pfam" id="PF00825">
    <property type="entry name" value="Ribonuclease_P"/>
    <property type="match status" value="1"/>
</dbReference>
<comment type="caution">
    <text evidence="9">The sequence shown here is derived from an EMBL/GenBank/DDBJ whole genome shotgun (WGS) entry which is preliminary data.</text>
</comment>
<dbReference type="HAMAP" id="MF_00227">
    <property type="entry name" value="RNase_P"/>
    <property type="match status" value="1"/>
</dbReference>
<dbReference type="RefSeq" id="WP_252760668.1">
    <property type="nucleotide sequence ID" value="NZ_JAMXLY010000015.1"/>
</dbReference>
<dbReference type="GO" id="GO:0004526">
    <property type="term" value="F:ribonuclease P activity"/>
    <property type="evidence" value="ECO:0007669"/>
    <property type="project" value="UniProtKB-EC"/>
</dbReference>
<gene>
    <name evidence="7 9" type="primary">rnpA</name>
    <name evidence="9" type="ORF">NG821_05550</name>
</gene>
<dbReference type="Gene3D" id="3.30.230.10">
    <property type="match status" value="1"/>
</dbReference>
<dbReference type="InterPro" id="IPR020539">
    <property type="entry name" value="RNase_P_CS"/>
</dbReference>
<accession>A0ABT1BWG4</accession>
<organism evidence="9 10">
    <name type="scientific">Segatella cerevisiae</name>
    <dbReference type="NCBI Taxonomy" id="2053716"/>
    <lineage>
        <taxon>Bacteria</taxon>
        <taxon>Pseudomonadati</taxon>
        <taxon>Bacteroidota</taxon>
        <taxon>Bacteroidia</taxon>
        <taxon>Bacteroidales</taxon>
        <taxon>Prevotellaceae</taxon>
        <taxon>Segatella</taxon>
    </lineage>
</organism>
<keyword evidence="4 7" id="KW-0255">Endonuclease</keyword>
<dbReference type="InterPro" id="IPR000100">
    <property type="entry name" value="RNase_P"/>
</dbReference>
<reference evidence="9 10" key="1">
    <citation type="submission" date="2022-06" db="EMBL/GenBank/DDBJ databases">
        <title>A taxonomic note on the genus Prevotella: Description of four novel genera and emended description of the genera Hallella and Xylanibacter.</title>
        <authorList>
            <person name="Hitch T.C.A."/>
        </authorList>
    </citation>
    <scope>NUCLEOTIDE SEQUENCE [LARGE SCALE GENOMIC DNA]</scope>
    <source>
        <strain evidence="9 10">DSM 100619</strain>
    </source>
</reference>
<keyword evidence="2 7" id="KW-0819">tRNA processing</keyword>
<keyword evidence="5 7" id="KW-0378">Hydrolase</keyword>
<dbReference type="EMBL" id="JAMXLY010000015">
    <property type="protein sequence ID" value="MCO6025309.1"/>
    <property type="molecule type" value="Genomic_DNA"/>
</dbReference>
<dbReference type="InterPro" id="IPR020568">
    <property type="entry name" value="Ribosomal_Su5_D2-typ_SF"/>
</dbReference>
<evidence type="ECO:0000313" key="9">
    <source>
        <dbReference type="EMBL" id="MCO6025309.1"/>
    </source>
</evidence>
<comment type="catalytic activity">
    <reaction evidence="7">
        <text>Endonucleolytic cleavage of RNA, removing 5'-extranucleotides from tRNA precursor.</text>
        <dbReference type="EC" id="3.1.26.5"/>
    </reaction>
</comment>
<comment type="subunit">
    <text evidence="7">Consists of a catalytic RNA component (M1 or rnpB) and a protein subunit.</text>
</comment>
<keyword evidence="6 7" id="KW-0694">RNA-binding</keyword>
<dbReference type="SUPFAM" id="SSF54211">
    <property type="entry name" value="Ribosomal protein S5 domain 2-like"/>
    <property type="match status" value="1"/>
</dbReference>
<dbReference type="PANTHER" id="PTHR33992:SF1">
    <property type="entry name" value="RIBONUCLEASE P PROTEIN COMPONENT"/>
    <property type="match status" value="1"/>
</dbReference>
<comment type="function">
    <text evidence="1 7">RNaseP catalyzes the removal of the 5'-leader sequence from pre-tRNA to produce the mature 5'-terminus. It can also cleave other RNA substrates such as 4.5S RNA. The protein component plays an auxiliary but essential role in vivo by binding to the 5'-leader sequence and broadening the substrate specificity of the ribozyme.</text>
</comment>
<evidence type="ECO:0000313" key="10">
    <source>
        <dbReference type="Proteomes" id="UP001204015"/>
    </source>
</evidence>
<evidence type="ECO:0000256" key="8">
    <source>
        <dbReference type="NCBIfam" id="TIGR00188"/>
    </source>
</evidence>
<evidence type="ECO:0000256" key="6">
    <source>
        <dbReference type="ARBA" id="ARBA00022884"/>
    </source>
</evidence>
<dbReference type="InterPro" id="IPR014721">
    <property type="entry name" value="Ribsml_uS5_D2-typ_fold_subgr"/>
</dbReference>
<dbReference type="PANTHER" id="PTHR33992">
    <property type="entry name" value="RIBONUCLEASE P PROTEIN COMPONENT"/>
    <property type="match status" value="1"/>
</dbReference>
<sequence length="132" mass="15599">MSEGSLTFRKNERLYGKLLIDQLFSKGNRCSLAAFPLRVVYRVRDRIDGELPERVLISVPKRCFKRAVKRNRVKRQIREAFRKNKQILLQNLPEQSGSQILMAFLWQDTRLHDTAEIEKKVISLLQQMSERI</sequence>
<evidence type="ECO:0000256" key="1">
    <source>
        <dbReference type="ARBA" id="ARBA00002663"/>
    </source>
</evidence>
<dbReference type="NCBIfam" id="TIGR00188">
    <property type="entry name" value="rnpA"/>
    <property type="match status" value="1"/>
</dbReference>
<protein>
    <recommendedName>
        <fullName evidence="7 8">Ribonuclease P protein component</fullName>
        <shortName evidence="7">RNase P protein</shortName>
        <shortName evidence="7">RNaseP protein</shortName>
        <ecNumber evidence="7 8">3.1.26.5</ecNumber>
    </recommendedName>
    <alternativeName>
        <fullName evidence="7">Protein C5</fullName>
    </alternativeName>
</protein>
<dbReference type="EC" id="3.1.26.5" evidence="7 8"/>
<evidence type="ECO:0000256" key="7">
    <source>
        <dbReference type="HAMAP-Rule" id="MF_00227"/>
    </source>
</evidence>